<accession>A0AAV7JYA7</accession>
<reference evidence="25 26" key="1">
    <citation type="journal article" date="2023" name="BMC Biol.">
        <title>The compact genome of the sponge Oopsacas minuta (Hexactinellida) is lacking key metazoan core genes.</title>
        <authorList>
            <person name="Santini S."/>
            <person name="Schenkelaars Q."/>
            <person name="Jourda C."/>
            <person name="Duchesne M."/>
            <person name="Belahbib H."/>
            <person name="Rocher C."/>
            <person name="Selva M."/>
            <person name="Riesgo A."/>
            <person name="Vervoort M."/>
            <person name="Leys S.P."/>
            <person name="Kodjabachian L."/>
            <person name="Le Bivic A."/>
            <person name="Borchiellini C."/>
            <person name="Claverie J.M."/>
            <person name="Renard E."/>
        </authorList>
    </citation>
    <scope>NUCLEOTIDE SEQUENCE [LARGE SCALE GENOMIC DNA]</scope>
    <source>
        <strain evidence="25">SPO-2</strain>
    </source>
</reference>
<evidence type="ECO:0000256" key="3">
    <source>
        <dbReference type="ARBA" id="ARBA00005755"/>
    </source>
</evidence>
<dbReference type="GO" id="GO:0043625">
    <property type="term" value="C:delta DNA polymerase complex"/>
    <property type="evidence" value="ECO:0007669"/>
    <property type="project" value="TreeGrafter"/>
</dbReference>
<keyword evidence="6 20" id="KW-0548">Nucleotidyltransferase</keyword>
<comment type="cofactor">
    <cofactor evidence="1 20">
        <name>[4Fe-4S] cluster</name>
        <dbReference type="ChEBI" id="CHEBI:49883"/>
    </cofactor>
</comment>
<dbReference type="Pfam" id="PF24055">
    <property type="entry name" value="POL3_N"/>
    <property type="match status" value="1"/>
</dbReference>
<comment type="subcellular location">
    <subcellularLocation>
        <location evidence="2 20">Nucleus</location>
    </subcellularLocation>
</comment>
<feature type="domain" description="C4-type zinc-finger of DNA polymerase delta" evidence="23">
    <location>
        <begin position="870"/>
        <end position="940"/>
    </location>
</feature>
<comment type="similarity">
    <text evidence="3 20">Belongs to the DNA polymerase type-B family.</text>
</comment>
<evidence type="ECO:0000256" key="1">
    <source>
        <dbReference type="ARBA" id="ARBA00001966"/>
    </source>
</evidence>
<dbReference type="Gene3D" id="3.30.420.10">
    <property type="entry name" value="Ribonuclease H-like superfamily/Ribonuclease H"/>
    <property type="match status" value="1"/>
</dbReference>
<dbReference type="InterPro" id="IPR042087">
    <property type="entry name" value="DNA_pol_B_thumb"/>
</dbReference>
<dbReference type="Gene3D" id="1.10.287.690">
    <property type="entry name" value="Helix hairpin bin"/>
    <property type="match status" value="1"/>
</dbReference>
<dbReference type="PANTHER" id="PTHR10322:SF23">
    <property type="entry name" value="DNA POLYMERASE DELTA CATALYTIC SUBUNIT"/>
    <property type="match status" value="1"/>
</dbReference>
<evidence type="ECO:0000259" key="22">
    <source>
        <dbReference type="Pfam" id="PF03104"/>
    </source>
</evidence>
<dbReference type="Proteomes" id="UP001165289">
    <property type="component" value="Unassembled WGS sequence"/>
</dbReference>
<name>A0AAV7JYA7_9METZ</name>
<dbReference type="Gene3D" id="3.30.342.10">
    <property type="entry name" value="DNA Polymerase, chain B, domain 1"/>
    <property type="match status" value="1"/>
</dbReference>
<dbReference type="GO" id="GO:0003887">
    <property type="term" value="F:DNA-directed DNA polymerase activity"/>
    <property type="evidence" value="ECO:0007669"/>
    <property type="project" value="UniProtKB-KW"/>
</dbReference>
<proteinExistence type="inferred from homology"/>
<evidence type="ECO:0000256" key="20">
    <source>
        <dbReference type="RuleBase" id="RU000442"/>
    </source>
</evidence>
<dbReference type="PRINTS" id="PR00106">
    <property type="entry name" value="DNAPOLB"/>
</dbReference>
<dbReference type="GO" id="GO:0006287">
    <property type="term" value="P:base-excision repair, gap-filling"/>
    <property type="evidence" value="ECO:0007669"/>
    <property type="project" value="TreeGrafter"/>
</dbReference>
<dbReference type="Gene3D" id="3.90.1600.10">
    <property type="entry name" value="Palm domain of DNA polymerase"/>
    <property type="match status" value="1"/>
</dbReference>
<dbReference type="Pfam" id="PF14260">
    <property type="entry name" value="zf-C4pol"/>
    <property type="match status" value="1"/>
</dbReference>
<keyword evidence="8" id="KW-0540">Nuclease</keyword>
<keyword evidence="9 20" id="KW-0479">Metal-binding</keyword>
<dbReference type="GO" id="GO:0000166">
    <property type="term" value="F:nucleotide binding"/>
    <property type="evidence" value="ECO:0007669"/>
    <property type="project" value="InterPro"/>
</dbReference>
<dbReference type="Pfam" id="PF03104">
    <property type="entry name" value="DNA_pol_B_exo1"/>
    <property type="match status" value="1"/>
</dbReference>
<evidence type="ECO:0000256" key="2">
    <source>
        <dbReference type="ARBA" id="ARBA00004123"/>
    </source>
</evidence>
<dbReference type="InterPro" id="IPR036397">
    <property type="entry name" value="RNaseH_sf"/>
</dbReference>
<keyword evidence="18 20" id="KW-0539">Nucleus</keyword>
<keyword evidence="12 20" id="KW-0862">Zinc</keyword>
<dbReference type="GO" id="GO:0008270">
    <property type="term" value="F:zinc ion binding"/>
    <property type="evidence" value="ECO:0007669"/>
    <property type="project" value="UniProtKB-KW"/>
</dbReference>
<dbReference type="CDD" id="cd05533">
    <property type="entry name" value="POLBc_delta"/>
    <property type="match status" value="1"/>
</dbReference>
<feature type="domain" description="DNA polymerase delta/zeta catalytic subunit N-terminal" evidence="24">
    <location>
        <begin position="27"/>
        <end position="83"/>
    </location>
</feature>
<dbReference type="FunFam" id="1.10.132.60:FF:000001">
    <property type="entry name" value="DNA polymerase"/>
    <property type="match status" value="1"/>
</dbReference>
<evidence type="ECO:0000313" key="25">
    <source>
        <dbReference type="EMBL" id="KAI6653790.1"/>
    </source>
</evidence>
<evidence type="ECO:0000256" key="7">
    <source>
        <dbReference type="ARBA" id="ARBA00022705"/>
    </source>
</evidence>
<keyword evidence="11" id="KW-0378">Hydrolase</keyword>
<evidence type="ECO:0000256" key="18">
    <source>
        <dbReference type="ARBA" id="ARBA00023242"/>
    </source>
</evidence>
<evidence type="ECO:0000256" key="8">
    <source>
        <dbReference type="ARBA" id="ARBA00022722"/>
    </source>
</evidence>
<keyword evidence="15 20" id="KW-0408">Iron</keyword>
<evidence type="ECO:0000256" key="10">
    <source>
        <dbReference type="ARBA" id="ARBA00022771"/>
    </source>
</evidence>
<organism evidence="25 26">
    <name type="scientific">Oopsacas minuta</name>
    <dbReference type="NCBI Taxonomy" id="111878"/>
    <lineage>
        <taxon>Eukaryota</taxon>
        <taxon>Metazoa</taxon>
        <taxon>Porifera</taxon>
        <taxon>Hexactinellida</taxon>
        <taxon>Hexasterophora</taxon>
        <taxon>Lyssacinosida</taxon>
        <taxon>Leucopsacidae</taxon>
        <taxon>Oopsacas</taxon>
    </lineage>
</organism>
<evidence type="ECO:0000256" key="12">
    <source>
        <dbReference type="ARBA" id="ARBA00022833"/>
    </source>
</evidence>
<dbReference type="GO" id="GO:0045004">
    <property type="term" value="P:DNA replication proofreading"/>
    <property type="evidence" value="ECO:0007669"/>
    <property type="project" value="TreeGrafter"/>
</dbReference>
<dbReference type="SMART" id="SM00486">
    <property type="entry name" value="POLBc"/>
    <property type="match status" value="1"/>
</dbReference>
<keyword evidence="17 20" id="KW-0238">DNA-binding</keyword>
<dbReference type="InterPro" id="IPR056435">
    <property type="entry name" value="DPOD/Z_N"/>
</dbReference>
<evidence type="ECO:0000256" key="6">
    <source>
        <dbReference type="ARBA" id="ARBA00022695"/>
    </source>
</evidence>
<evidence type="ECO:0000313" key="26">
    <source>
        <dbReference type="Proteomes" id="UP001165289"/>
    </source>
</evidence>
<dbReference type="InterPro" id="IPR006134">
    <property type="entry name" value="DNA-dir_DNA_pol_B_multi_dom"/>
</dbReference>
<dbReference type="CDD" id="cd05777">
    <property type="entry name" value="DNA_polB_delta_exo"/>
    <property type="match status" value="1"/>
</dbReference>
<keyword evidence="4 20" id="KW-0004">4Fe-4S</keyword>
<dbReference type="GO" id="GO:0008296">
    <property type="term" value="F:3'-5'-DNA exonuclease activity"/>
    <property type="evidence" value="ECO:0007669"/>
    <property type="project" value="TreeGrafter"/>
</dbReference>
<dbReference type="InterPro" id="IPR050240">
    <property type="entry name" value="DNA_pol_type-B"/>
</dbReference>
<protein>
    <recommendedName>
        <fullName evidence="20">DNA polymerase</fullName>
        <ecNumber evidence="20">2.7.7.7</ecNumber>
    </recommendedName>
</protein>
<comment type="catalytic activity">
    <reaction evidence="19 20">
        <text>DNA(n) + a 2'-deoxyribonucleoside 5'-triphosphate = DNA(n+1) + diphosphate</text>
        <dbReference type="Rhea" id="RHEA:22508"/>
        <dbReference type="Rhea" id="RHEA-COMP:17339"/>
        <dbReference type="Rhea" id="RHEA-COMP:17340"/>
        <dbReference type="ChEBI" id="CHEBI:33019"/>
        <dbReference type="ChEBI" id="CHEBI:61560"/>
        <dbReference type="ChEBI" id="CHEBI:173112"/>
        <dbReference type="EC" id="2.7.7.7"/>
    </reaction>
</comment>
<evidence type="ECO:0000256" key="15">
    <source>
        <dbReference type="ARBA" id="ARBA00023004"/>
    </source>
</evidence>
<evidence type="ECO:0000259" key="23">
    <source>
        <dbReference type="Pfam" id="PF14260"/>
    </source>
</evidence>
<keyword evidence="10 20" id="KW-0863">Zinc-finger</keyword>
<dbReference type="PANTHER" id="PTHR10322">
    <property type="entry name" value="DNA POLYMERASE CATALYTIC SUBUNIT"/>
    <property type="match status" value="1"/>
</dbReference>
<dbReference type="SUPFAM" id="SSF53098">
    <property type="entry name" value="Ribonuclease H-like"/>
    <property type="match status" value="1"/>
</dbReference>
<dbReference type="NCBIfam" id="TIGR00592">
    <property type="entry name" value="pol2"/>
    <property type="match status" value="1"/>
</dbReference>
<comment type="caution">
    <text evidence="25">The sequence shown here is derived from an EMBL/GenBank/DDBJ whole genome shotgun (WGS) entry which is preliminary data.</text>
</comment>
<keyword evidence="16 20" id="KW-0411">Iron-sulfur</keyword>
<evidence type="ECO:0000256" key="17">
    <source>
        <dbReference type="ARBA" id="ARBA00023125"/>
    </source>
</evidence>
<dbReference type="PROSITE" id="PS00116">
    <property type="entry name" value="DNA_POLYMERASE_B"/>
    <property type="match status" value="1"/>
</dbReference>
<dbReference type="InterPro" id="IPR012337">
    <property type="entry name" value="RNaseH-like_sf"/>
</dbReference>
<feature type="domain" description="DNA-directed DNA polymerase family B multifunctional" evidence="21">
    <location>
        <begin position="403"/>
        <end position="832"/>
    </location>
</feature>
<dbReference type="InterPro" id="IPR017964">
    <property type="entry name" value="DNA-dir_DNA_pol_B_CS"/>
</dbReference>
<dbReference type="GO" id="GO:0051539">
    <property type="term" value="F:4 iron, 4 sulfur cluster binding"/>
    <property type="evidence" value="ECO:0007669"/>
    <property type="project" value="UniProtKB-KW"/>
</dbReference>
<evidence type="ECO:0000259" key="24">
    <source>
        <dbReference type="Pfam" id="PF24055"/>
    </source>
</evidence>
<evidence type="ECO:0000256" key="5">
    <source>
        <dbReference type="ARBA" id="ARBA00022679"/>
    </source>
</evidence>
<dbReference type="InterPro" id="IPR043502">
    <property type="entry name" value="DNA/RNA_pol_sf"/>
</dbReference>
<keyword evidence="7 20" id="KW-0235">DNA replication</keyword>
<keyword evidence="14 20" id="KW-0239">DNA-directed DNA polymerase</keyword>
<dbReference type="GO" id="GO:0006297">
    <property type="term" value="P:nucleotide-excision repair, DNA gap filling"/>
    <property type="evidence" value="ECO:0007669"/>
    <property type="project" value="TreeGrafter"/>
</dbReference>
<feature type="domain" description="DNA-directed DNA polymerase family B exonuclease" evidence="22">
    <location>
        <begin position="105"/>
        <end position="339"/>
    </location>
</feature>
<dbReference type="InterPro" id="IPR025687">
    <property type="entry name" value="Znf-C4pol"/>
</dbReference>
<evidence type="ECO:0000256" key="4">
    <source>
        <dbReference type="ARBA" id="ARBA00022485"/>
    </source>
</evidence>
<dbReference type="Pfam" id="PF00136">
    <property type="entry name" value="DNA_pol_B"/>
    <property type="match status" value="1"/>
</dbReference>
<dbReference type="AlphaFoldDB" id="A0AAV7JYA7"/>
<evidence type="ECO:0000256" key="14">
    <source>
        <dbReference type="ARBA" id="ARBA00022932"/>
    </source>
</evidence>
<dbReference type="Gene3D" id="1.10.132.60">
    <property type="entry name" value="DNA polymerase family B, C-terminal domain"/>
    <property type="match status" value="1"/>
</dbReference>
<evidence type="ECO:0000256" key="19">
    <source>
        <dbReference type="ARBA" id="ARBA00049244"/>
    </source>
</evidence>
<gene>
    <name evidence="25" type="ORF">LOD99_3294</name>
</gene>
<sequence>MLVIRAPFGVGTHVLITVIKYTGIFACEEFKQDLNKALKSENTAKNFTLCVLDVAIEEKQSMYFYSKGKRPFFRITVASPRLVPTVRRILEEGDFKFGDYPQKQYSTYESNIEFVVRFMVDTGLVGCGWVSLKGGEYEVRRDRSSRCQIELDVKYNNLVCFAPEEEWQAIGPLRILSFDIECAARKGIFPEADKDRVIQIANVMQIQGQPDYLFKVVFTLKETASIPGAEILCYEHESEMLKDWSSLIRETDPDILTGYNIINFDIPYLMNRAAALNLISFPYLGRTHEKTTMSNTTFQSKAYGKRENKSTKMAGRVQFDVLQILFRDQKLRSYSLNSVSYLFLGQQKEDVHHSKITELQEGDKLTRRRLAIYCLRDAVLPLRLLDKLMCLINYIEMARVTGVPISYLSTRGQQIKVISQLLRKAREQELLMPARKIHGEEEYAGATVIEPRRAFYKDPVSVLDFSSLYPSIMMAHNLCYTSLLGPGDRSELQPEQYIRTPSGNYFVKADVRKGLLPVILEELLKARRKAKADLKMEQDPFKKKVLDGRQLALKMSANSVYGFTGASIGKLPCIEISGSVTAYGREMIGQVKDYVEEKFSIVNGYAHNADVIYGDTDSVMVLFHVATVKESIDLGKKAAELVTANFPHPIKLEFEKVYFPYLLINKKRYAGLYYTQPDKYDKMDCKGIETVRRDNCTLVANLINTCLKKILIERDPGDAIEYVKRTISDLMCNRVDISQLVITKELTKSDKDYSARQAHVVLAGRMKERDAGSAPSLGDRVPYVIIAGTKKQAAYEKAEDPIYVLENNIPIDVKYYLEQQLSKPLLRIFEPIMGDKAERELFHGDHTLSRTIVSSKAGGLTMFAKRSETCIGCKSVLKGNEAVCSHCIERISELYQREVEQLRNFEEKFSRLWTQCQTCQESLHEEVICTNRDCTIFYMRTKVIKDLEEKSRIIGRFEQQVDW</sequence>
<dbReference type="InterPro" id="IPR006172">
    <property type="entry name" value="DNA-dir_DNA_pol_B"/>
</dbReference>
<dbReference type="SUPFAM" id="SSF56672">
    <property type="entry name" value="DNA/RNA polymerases"/>
    <property type="match status" value="1"/>
</dbReference>
<evidence type="ECO:0000256" key="16">
    <source>
        <dbReference type="ARBA" id="ARBA00023014"/>
    </source>
</evidence>
<dbReference type="InterPro" id="IPR023211">
    <property type="entry name" value="DNA_pol_palm_dom_sf"/>
</dbReference>
<keyword evidence="5 20" id="KW-0808">Transferase</keyword>
<dbReference type="EC" id="2.7.7.7" evidence="20"/>
<keyword evidence="26" id="KW-1185">Reference proteome</keyword>
<evidence type="ECO:0000256" key="11">
    <source>
        <dbReference type="ARBA" id="ARBA00022801"/>
    </source>
</evidence>
<dbReference type="InterPro" id="IPR006133">
    <property type="entry name" value="DNA-dir_DNA_pol_B_exonuc"/>
</dbReference>
<dbReference type="GO" id="GO:0003677">
    <property type="term" value="F:DNA binding"/>
    <property type="evidence" value="ECO:0007669"/>
    <property type="project" value="UniProtKB-KW"/>
</dbReference>
<evidence type="ECO:0000256" key="13">
    <source>
        <dbReference type="ARBA" id="ARBA00022839"/>
    </source>
</evidence>
<dbReference type="FunFam" id="1.10.287.690:FF:000001">
    <property type="entry name" value="DNA polymerase"/>
    <property type="match status" value="1"/>
</dbReference>
<evidence type="ECO:0000256" key="9">
    <source>
        <dbReference type="ARBA" id="ARBA00022723"/>
    </source>
</evidence>
<dbReference type="EMBL" id="JAKMXF010000255">
    <property type="protein sequence ID" value="KAI6653790.1"/>
    <property type="molecule type" value="Genomic_DNA"/>
</dbReference>
<dbReference type="FunFam" id="3.30.420.10:FF:000004">
    <property type="entry name" value="DNA polymerase"/>
    <property type="match status" value="1"/>
</dbReference>
<evidence type="ECO:0000259" key="21">
    <source>
        <dbReference type="Pfam" id="PF00136"/>
    </source>
</evidence>
<keyword evidence="13" id="KW-0269">Exonuclease</keyword>